<dbReference type="GO" id="GO:0003700">
    <property type="term" value="F:DNA-binding transcription factor activity"/>
    <property type="evidence" value="ECO:0007669"/>
    <property type="project" value="TreeGrafter"/>
</dbReference>
<evidence type="ECO:0000259" key="6">
    <source>
        <dbReference type="PROSITE" id="PS50977"/>
    </source>
</evidence>
<dbReference type="GO" id="GO:0046677">
    <property type="term" value="P:response to antibiotic"/>
    <property type="evidence" value="ECO:0007669"/>
    <property type="project" value="InterPro"/>
</dbReference>
<protein>
    <submittedName>
        <fullName evidence="7">TetR family transcriptional regulator</fullName>
    </submittedName>
</protein>
<dbReference type="Gene3D" id="1.10.357.10">
    <property type="entry name" value="Tetracycline Repressor, domain 2"/>
    <property type="match status" value="1"/>
</dbReference>
<dbReference type="AlphaFoldDB" id="A0A5S4F510"/>
<keyword evidence="3 5" id="KW-0238">DNA-binding</keyword>
<dbReference type="InterPro" id="IPR023772">
    <property type="entry name" value="DNA-bd_HTH_TetR-type_CS"/>
</dbReference>
<dbReference type="Proteomes" id="UP000309128">
    <property type="component" value="Unassembled WGS sequence"/>
</dbReference>
<organism evidence="7 8">
    <name type="scientific">Nonomuraea turkmeniaca</name>
    <dbReference type="NCBI Taxonomy" id="103838"/>
    <lineage>
        <taxon>Bacteria</taxon>
        <taxon>Bacillati</taxon>
        <taxon>Actinomycetota</taxon>
        <taxon>Actinomycetes</taxon>
        <taxon>Streptosporangiales</taxon>
        <taxon>Streptosporangiaceae</taxon>
        <taxon>Nonomuraea</taxon>
    </lineage>
</organism>
<dbReference type="PRINTS" id="PR00400">
    <property type="entry name" value="TETREPRESSOR"/>
</dbReference>
<name>A0A5S4F510_9ACTN</name>
<dbReference type="SUPFAM" id="SSF48498">
    <property type="entry name" value="Tetracyclin repressor-like, C-terminal domain"/>
    <property type="match status" value="1"/>
</dbReference>
<feature type="domain" description="HTH tetR-type" evidence="6">
    <location>
        <begin position="1"/>
        <end position="60"/>
    </location>
</feature>
<dbReference type="EMBL" id="VCKY01000165">
    <property type="protein sequence ID" value="TMR11171.1"/>
    <property type="molecule type" value="Genomic_DNA"/>
</dbReference>
<comment type="caution">
    <text evidence="7">The sequence shown here is derived from an EMBL/GenBank/DDBJ whole genome shotgun (WGS) entry which is preliminary data.</text>
</comment>
<accession>A0A5S4F510</accession>
<dbReference type="InterPro" id="IPR036271">
    <property type="entry name" value="Tet_transcr_reg_TetR-rel_C_sf"/>
</dbReference>
<dbReference type="InterPro" id="IPR001647">
    <property type="entry name" value="HTH_TetR"/>
</dbReference>
<evidence type="ECO:0000256" key="4">
    <source>
        <dbReference type="ARBA" id="ARBA00023163"/>
    </source>
</evidence>
<dbReference type="Gene3D" id="1.10.10.60">
    <property type="entry name" value="Homeodomain-like"/>
    <property type="match status" value="1"/>
</dbReference>
<feature type="DNA-binding region" description="H-T-H motif" evidence="5">
    <location>
        <begin position="23"/>
        <end position="42"/>
    </location>
</feature>
<keyword evidence="1" id="KW-0678">Repressor</keyword>
<dbReference type="PROSITE" id="PS01081">
    <property type="entry name" value="HTH_TETR_1"/>
    <property type="match status" value="1"/>
</dbReference>
<evidence type="ECO:0000256" key="5">
    <source>
        <dbReference type="PROSITE-ProRule" id="PRU00335"/>
    </source>
</evidence>
<keyword evidence="2" id="KW-0805">Transcription regulation</keyword>
<dbReference type="PANTHER" id="PTHR30055">
    <property type="entry name" value="HTH-TYPE TRANSCRIPTIONAL REGULATOR RUTR"/>
    <property type="match status" value="1"/>
</dbReference>
<proteinExistence type="predicted"/>
<evidence type="ECO:0000256" key="1">
    <source>
        <dbReference type="ARBA" id="ARBA00022491"/>
    </source>
</evidence>
<dbReference type="InterPro" id="IPR003012">
    <property type="entry name" value="Tet_transcr_reg_TetR"/>
</dbReference>
<dbReference type="GO" id="GO:0045892">
    <property type="term" value="P:negative regulation of DNA-templated transcription"/>
    <property type="evidence" value="ECO:0007669"/>
    <property type="project" value="InterPro"/>
</dbReference>
<keyword evidence="8" id="KW-1185">Reference proteome</keyword>
<evidence type="ECO:0000256" key="2">
    <source>
        <dbReference type="ARBA" id="ARBA00023015"/>
    </source>
</evidence>
<dbReference type="PRINTS" id="PR00455">
    <property type="entry name" value="HTHTETR"/>
</dbReference>
<dbReference type="OrthoDB" id="4540879at2"/>
<evidence type="ECO:0000313" key="8">
    <source>
        <dbReference type="Proteomes" id="UP000309128"/>
    </source>
</evidence>
<evidence type="ECO:0000256" key="3">
    <source>
        <dbReference type="ARBA" id="ARBA00023125"/>
    </source>
</evidence>
<evidence type="ECO:0000313" key="7">
    <source>
        <dbReference type="EMBL" id="TMR11171.1"/>
    </source>
</evidence>
<reference evidence="7 8" key="1">
    <citation type="submission" date="2019-05" db="EMBL/GenBank/DDBJ databases">
        <title>Draft genome sequence of Nonomuraea turkmeniaca DSM 43926.</title>
        <authorList>
            <person name="Saricaoglu S."/>
            <person name="Isik K."/>
        </authorList>
    </citation>
    <scope>NUCLEOTIDE SEQUENCE [LARGE SCALE GENOMIC DNA]</scope>
    <source>
        <strain evidence="7 8">DSM 43926</strain>
    </source>
</reference>
<sequence>MARDTVVRAALELLDEVGLDGLTVRRLAARLGVQNPALYWHFRNKQELLDEMSRELLGPDMGGPRDGETWRDWLARRAHRYRRILLSHRDGARLVAGSDPGPAVARAFEKELKALTGLGFTPAEGLHAISSLSHYTLGFVLNEQGRRDRQARGAGHDLAEYAAEFPLTVAGVRESGAPTSDEAFAHGLRLILDGIAATRNSSTNLS</sequence>
<dbReference type="GO" id="GO:0000976">
    <property type="term" value="F:transcription cis-regulatory region binding"/>
    <property type="evidence" value="ECO:0007669"/>
    <property type="project" value="TreeGrafter"/>
</dbReference>
<keyword evidence="4" id="KW-0804">Transcription</keyword>
<dbReference type="InterPro" id="IPR004111">
    <property type="entry name" value="Repressor_TetR_C"/>
</dbReference>
<dbReference type="InterPro" id="IPR050109">
    <property type="entry name" value="HTH-type_TetR-like_transc_reg"/>
</dbReference>
<dbReference type="InterPro" id="IPR009057">
    <property type="entry name" value="Homeodomain-like_sf"/>
</dbReference>
<dbReference type="SUPFAM" id="SSF46689">
    <property type="entry name" value="Homeodomain-like"/>
    <property type="match status" value="1"/>
</dbReference>
<dbReference type="PANTHER" id="PTHR30055:SF151">
    <property type="entry name" value="TRANSCRIPTIONAL REGULATORY PROTEIN"/>
    <property type="match status" value="1"/>
</dbReference>
<dbReference type="Pfam" id="PF02909">
    <property type="entry name" value="TetR_C_1"/>
    <property type="match status" value="1"/>
</dbReference>
<dbReference type="Pfam" id="PF00440">
    <property type="entry name" value="TetR_N"/>
    <property type="match status" value="1"/>
</dbReference>
<dbReference type="PROSITE" id="PS50977">
    <property type="entry name" value="HTH_TETR_2"/>
    <property type="match status" value="1"/>
</dbReference>
<gene>
    <name evidence="7" type="ORF">ETD86_36680</name>
</gene>